<evidence type="ECO:0000313" key="1">
    <source>
        <dbReference type="EMBL" id="MDN3575027.1"/>
    </source>
</evidence>
<dbReference type="RefSeq" id="WP_238294046.1">
    <property type="nucleotide sequence ID" value="NZ_BPQS01000093.1"/>
</dbReference>
<accession>A0ABT8AYH3</accession>
<sequence length="72" mass="7897">MRTDLPQGKATFRGRGLAFVHGSHVVVKVCPECSQWNAPIAADRGLCGWCAYVPDYEDVEPIADDVQHEVAI</sequence>
<reference evidence="2" key="1">
    <citation type="journal article" date="2019" name="Int. J. Syst. Evol. Microbiol.">
        <title>The Global Catalogue of Microorganisms (GCM) 10K type strain sequencing project: providing services to taxonomists for standard genome sequencing and annotation.</title>
        <authorList>
            <consortium name="The Broad Institute Genomics Platform"/>
            <consortium name="The Broad Institute Genome Sequencing Center for Infectious Disease"/>
            <person name="Wu L."/>
            <person name="Ma J."/>
        </authorList>
    </citation>
    <scope>NUCLEOTIDE SEQUENCE [LARGE SCALE GENOMIC DNA]</scope>
    <source>
        <strain evidence="2">CECT 7806</strain>
    </source>
</reference>
<keyword evidence="2" id="KW-1185">Reference proteome</keyword>
<dbReference type="Proteomes" id="UP001244297">
    <property type="component" value="Unassembled WGS sequence"/>
</dbReference>
<name>A0ABT8AYH3_9HYPH</name>
<proteinExistence type="predicted"/>
<dbReference type="EMBL" id="JAUFPT010000130">
    <property type="protein sequence ID" value="MDN3575027.1"/>
    <property type="molecule type" value="Genomic_DNA"/>
</dbReference>
<protein>
    <recommendedName>
        <fullName evidence="3">Cysteine-rich CPCC domain-containing protein</fullName>
    </recommendedName>
</protein>
<evidence type="ECO:0000313" key="2">
    <source>
        <dbReference type="Proteomes" id="UP001244297"/>
    </source>
</evidence>
<evidence type="ECO:0008006" key="3">
    <source>
        <dbReference type="Google" id="ProtNLM"/>
    </source>
</evidence>
<comment type="caution">
    <text evidence="1">The sequence shown here is derived from an EMBL/GenBank/DDBJ whole genome shotgun (WGS) entry which is preliminary data.</text>
</comment>
<organism evidence="1 2">
    <name type="scientific">Methylobacterium longum</name>
    <dbReference type="NCBI Taxonomy" id="767694"/>
    <lineage>
        <taxon>Bacteria</taxon>
        <taxon>Pseudomonadati</taxon>
        <taxon>Pseudomonadota</taxon>
        <taxon>Alphaproteobacteria</taxon>
        <taxon>Hyphomicrobiales</taxon>
        <taxon>Methylobacteriaceae</taxon>
        <taxon>Methylobacterium</taxon>
    </lineage>
</organism>
<gene>
    <name evidence="1" type="ORF">QWZ18_31075</name>
</gene>